<keyword evidence="2" id="KW-0378">Hydrolase</keyword>
<dbReference type="InterPro" id="IPR027521">
    <property type="entry name" value="Usb1"/>
</dbReference>
<dbReference type="AlphaFoldDB" id="A0A2T9YBS7"/>
<dbReference type="STRING" id="133385.A0A2T9YBS7"/>
<dbReference type="PANTHER" id="PTHR13522:SF3">
    <property type="entry name" value="U6 SNRNA PHOSPHODIESTERASE 1"/>
    <property type="match status" value="1"/>
</dbReference>
<evidence type="ECO:0000256" key="6">
    <source>
        <dbReference type="ARBA" id="ARBA00030030"/>
    </source>
</evidence>
<dbReference type="OrthoDB" id="49151at2759"/>
<comment type="caution">
    <text evidence="8">The sequence shown here is derived from an EMBL/GenBank/DDBJ whole genome shotgun (WGS) entry which is preliminary data.</text>
</comment>
<dbReference type="EMBL" id="MBFR01000297">
    <property type="protein sequence ID" value="PVU89793.1"/>
    <property type="molecule type" value="Genomic_DNA"/>
</dbReference>
<organism evidence="8 9">
    <name type="scientific">Smittium simulii</name>
    <dbReference type="NCBI Taxonomy" id="133385"/>
    <lineage>
        <taxon>Eukaryota</taxon>
        <taxon>Fungi</taxon>
        <taxon>Fungi incertae sedis</taxon>
        <taxon>Zoopagomycota</taxon>
        <taxon>Kickxellomycotina</taxon>
        <taxon>Harpellomycetes</taxon>
        <taxon>Harpellales</taxon>
        <taxon>Legeriomycetaceae</taxon>
        <taxon>Smittium</taxon>
    </lineage>
</organism>
<reference evidence="8 9" key="1">
    <citation type="journal article" date="2018" name="MBio">
        <title>Comparative Genomics Reveals the Core Gene Toolbox for the Fungus-Insect Symbiosis.</title>
        <authorList>
            <person name="Wang Y."/>
            <person name="Stata M."/>
            <person name="Wang W."/>
            <person name="Stajich J.E."/>
            <person name="White M.M."/>
            <person name="Moncalvo J.M."/>
        </authorList>
    </citation>
    <scope>NUCLEOTIDE SEQUENCE [LARGE SCALE GENOMIC DNA]</scope>
    <source>
        <strain evidence="8 9">SWE-8-4</strain>
    </source>
</reference>
<keyword evidence="9" id="KW-1185">Reference proteome</keyword>
<evidence type="ECO:0000256" key="5">
    <source>
        <dbReference type="ARBA" id="ARBA00029543"/>
    </source>
</evidence>
<protein>
    <recommendedName>
        <fullName evidence="5">U6 snRNA phosphodiesterase 1</fullName>
    </recommendedName>
    <alternativeName>
        <fullName evidence="6">3'-5' RNA exonuclease USB1</fullName>
    </alternativeName>
</protein>
<dbReference type="GO" id="GO:0034477">
    <property type="term" value="P:U6 snRNA 3'-end processing"/>
    <property type="evidence" value="ECO:0007669"/>
    <property type="project" value="InterPro"/>
</dbReference>
<keyword evidence="4" id="KW-0539">Nucleus</keyword>
<dbReference type="PANTHER" id="PTHR13522">
    <property type="entry name" value="U6 SNRNA PHOSPHODIESTERASE 1"/>
    <property type="match status" value="1"/>
</dbReference>
<feature type="region of interest" description="Disordered" evidence="7">
    <location>
        <begin position="1"/>
        <end position="28"/>
    </location>
</feature>
<dbReference type="GO" id="GO:0016829">
    <property type="term" value="F:lyase activity"/>
    <property type="evidence" value="ECO:0007669"/>
    <property type="project" value="UniProtKB-KW"/>
</dbReference>
<evidence type="ECO:0000313" key="8">
    <source>
        <dbReference type="EMBL" id="PVU89793.1"/>
    </source>
</evidence>
<evidence type="ECO:0000256" key="2">
    <source>
        <dbReference type="ARBA" id="ARBA00022801"/>
    </source>
</evidence>
<dbReference type="Pfam" id="PF09749">
    <property type="entry name" value="HVSL"/>
    <property type="match status" value="1"/>
</dbReference>
<proteinExistence type="predicted"/>
<keyword evidence="1" id="KW-0540">Nuclease</keyword>
<dbReference type="GO" id="GO:0005634">
    <property type="term" value="C:nucleus"/>
    <property type="evidence" value="ECO:0007669"/>
    <property type="project" value="TreeGrafter"/>
</dbReference>
<evidence type="ECO:0000256" key="4">
    <source>
        <dbReference type="ARBA" id="ARBA00023242"/>
    </source>
</evidence>
<name>A0A2T9YBS7_9FUNG</name>
<evidence type="ECO:0000256" key="1">
    <source>
        <dbReference type="ARBA" id="ARBA00022722"/>
    </source>
</evidence>
<evidence type="ECO:0000256" key="7">
    <source>
        <dbReference type="SAM" id="MobiDB-lite"/>
    </source>
</evidence>
<evidence type="ECO:0000313" key="9">
    <source>
        <dbReference type="Proteomes" id="UP000245383"/>
    </source>
</evidence>
<sequence length="262" mass="29383">MLQLVDYSDSEDSDVPYQQPPHNKNPVESSTIKNNINLNLSHAPAKVIGNWAIHFASECVEKTTSILKMGDSLKTIHPLYTQIEPPKPSSFSSIPFFSFEKDSFNHINSVDSLEFPDFHISITKPAFIKFHHINSIVKTFEKKLSQTPAFEILLCGLLGLANENKSKSFLAIKVAKGTKNLHRLLSAVNETMQEFSLPLFHKVPLFHASFAWAEGPCLSEPEFIRKLEKSTECDSIVEIVKVSEITLKIGNLTFKIGLLDVD</sequence>
<dbReference type="Gene3D" id="3.90.1140.10">
    <property type="entry name" value="Cyclic phosphodiesterase"/>
    <property type="match status" value="1"/>
</dbReference>
<keyword evidence="3" id="KW-0456">Lyase</keyword>
<dbReference type="GO" id="GO:0000175">
    <property type="term" value="F:3'-5'-RNA exonuclease activity"/>
    <property type="evidence" value="ECO:0007669"/>
    <property type="project" value="TreeGrafter"/>
</dbReference>
<evidence type="ECO:0000256" key="3">
    <source>
        <dbReference type="ARBA" id="ARBA00023239"/>
    </source>
</evidence>
<accession>A0A2T9YBS7</accession>
<gene>
    <name evidence="8" type="ORF">BB561_005157</name>
</gene>
<dbReference type="Proteomes" id="UP000245383">
    <property type="component" value="Unassembled WGS sequence"/>
</dbReference>